<dbReference type="Proteomes" id="UP000774617">
    <property type="component" value="Unassembled WGS sequence"/>
</dbReference>
<proteinExistence type="predicted"/>
<accession>A0ABQ8GMN7</accession>
<evidence type="ECO:0000313" key="1">
    <source>
        <dbReference type="EMBL" id="KAH7060917.1"/>
    </source>
</evidence>
<organism evidence="1 2">
    <name type="scientific">Macrophomina phaseolina</name>
    <dbReference type="NCBI Taxonomy" id="35725"/>
    <lineage>
        <taxon>Eukaryota</taxon>
        <taxon>Fungi</taxon>
        <taxon>Dikarya</taxon>
        <taxon>Ascomycota</taxon>
        <taxon>Pezizomycotina</taxon>
        <taxon>Dothideomycetes</taxon>
        <taxon>Dothideomycetes incertae sedis</taxon>
        <taxon>Botryosphaeriales</taxon>
        <taxon>Botryosphaeriaceae</taxon>
        <taxon>Macrophomina</taxon>
    </lineage>
</organism>
<gene>
    <name evidence="1" type="ORF">B0J12DRAFT_349351</name>
</gene>
<dbReference type="EMBL" id="JAGTJR010000005">
    <property type="protein sequence ID" value="KAH7060917.1"/>
    <property type="molecule type" value="Genomic_DNA"/>
</dbReference>
<sequence length="251" mass="27391">MFCSTLRRRASFKALVPTLTANPGLNLRENSLNTHDLAIPLPRQGRADTARTLRVLLLCPSSTSPDAFSATLDRVQHFTALNGGLDSIIVFLLDTAGDSPPEQPTTLHAYTHLSTSLLADPNIASIALIPLASLTSFDAVLKSYISSNSAARAAQMVQAKRPDTFNTALDLVPWCVARENTKPLDNTVPLDANQVNLLTDLFGSLREFAEAAVGNENDRRVKEKVEEMKSLLGAGVAQDILDFWRDEWYAD</sequence>
<keyword evidence="2" id="KW-1185">Reference proteome</keyword>
<protein>
    <submittedName>
        <fullName evidence="1">Uncharacterized protein</fullName>
    </submittedName>
</protein>
<name>A0ABQ8GMN7_9PEZI</name>
<evidence type="ECO:0000313" key="2">
    <source>
        <dbReference type="Proteomes" id="UP000774617"/>
    </source>
</evidence>
<comment type="caution">
    <text evidence="1">The sequence shown here is derived from an EMBL/GenBank/DDBJ whole genome shotgun (WGS) entry which is preliminary data.</text>
</comment>
<reference evidence="1 2" key="1">
    <citation type="journal article" date="2021" name="Nat. Commun.">
        <title>Genetic determinants of endophytism in the Arabidopsis root mycobiome.</title>
        <authorList>
            <person name="Mesny F."/>
            <person name="Miyauchi S."/>
            <person name="Thiergart T."/>
            <person name="Pickel B."/>
            <person name="Atanasova L."/>
            <person name="Karlsson M."/>
            <person name="Huettel B."/>
            <person name="Barry K.W."/>
            <person name="Haridas S."/>
            <person name="Chen C."/>
            <person name="Bauer D."/>
            <person name="Andreopoulos W."/>
            <person name="Pangilinan J."/>
            <person name="LaButti K."/>
            <person name="Riley R."/>
            <person name="Lipzen A."/>
            <person name="Clum A."/>
            <person name="Drula E."/>
            <person name="Henrissat B."/>
            <person name="Kohler A."/>
            <person name="Grigoriev I.V."/>
            <person name="Martin F.M."/>
            <person name="Hacquard S."/>
        </authorList>
    </citation>
    <scope>NUCLEOTIDE SEQUENCE [LARGE SCALE GENOMIC DNA]</scope>
    <source>
        <strain evidence="1 2">MPI-SDFR-AT-0080</strain>
    </source>
</reference>